<keyword evidence="5 6" id="KW-0804">Transcription</keyword>
<dbReference type="InterPro" id="IPR007627">
    <property type="entry name" value="RNA_pol_sigma70_r2"/>
</dbReference>
<dbReference type="Proteomes" id="UP000543554">
    <property type="component" value="Unassembled WGS sequence"/>
</dbReference>
<feature type="domain" description="RNA polymerase sigma-70 region 2" evidence="7">
    <location>
        <begin position="84"/>
        <end position="146"/>
    </location>
</feature>
<dbReference type="Gene3D" id="1.10.1740.10">
    <property type="match status" value="1"/>
</dbReference>
<keyword evidence="10" id="KW-1185">Reference proteome</keyword>
<evidence type="ECO:0000256" key="4">
    <source>
        <dbReference type="ARBA" id="ARBA00023125"/>
    </source>
</evidence>
<keyword evidence="4 6" id="KW-0238">DNA-binding</keyword>
<dbReference type="CDD" id="cd06171">
    <property type="entry name" value="Sigma70_r4"/>
    <property type="match status" value="1"/>
</dbReference>
<dbReference type="Pfam" id="PF04542">
    <property type="entry name" value="Sigma70_r2"/>
    <property type="match status" value="1"/>
</dbReference>
<dbReference type="GO" id="GO:0016987">
    <property type="term" value="F:sigma factor activity"/>
    <property type="evidence" value="ECO:0007669"/>
    <property type="project" value="UniProtKB-KW"/>
</dbReference>
<dbReference type="GO" id="GO:0003677">
    <property type="term" value="F:DNA binding"/>
    <property type="evidence" value="ECO:0007669"/>
    <property type="project" value="UniProtKB-KW"/>
</dbReference>
<dbReference type="InterPro" id="IPR036388">
    <property type="entry name" value="WH-like_DNA-bd_sf"/>
</dbReference>
<dbReference type="NCBIfam" id="TIGR02937">
    <property type="entry name" value="sigma70-ECF"/>
    <property type="match status" value="1"/>
</dbReference>
<evidence type="ECO:0000256" key="2">
    <source>
        <dbReference type="ARBA" id="ARBA00023015"/>
    </source>
</evidence>
<dbReference type="AlphaFoldDB" id="A0AA40VA22"/>
<dbReference type="InterPro" id="IPR014284">
    <property type="entry name" value="RNA_pol_sigma-70_dom"/>
</dbReference>
<dbReference type="Pfam" id="PF08281">
    <property type="entry name" value="Sigma70_r4_2"/>
    <property type="match status" value="1"/>
</dbReference>
<keyword evidence="2 6" id="KW-0805">Transcription regulation</keyword>
<comment type="similarity">
    <text evidence="1 6">Belongs to the sigma-70 factor family. ECF subfamily.</text>
</comment>
<evidence type="ECO:0000259" key="8">
    <source>
        <dbReference type="Pfam" id="PF08281"/>
    </source>
</evidence>
<dbReference type="InterPro" id="IPR013325">
    <property type="entry name" value="RNA_pol_sigma_r2"/>
</dbReference>
<evidence type="ECO:0000256" key="1">
    <source>
        <dbReference type="ARBA" id="ARBA00010641"/>
    </source>
</evidence>
<proteinExistence type="inferred from homology"/>
<accession>A0AA40VA22</accession>
<feature type="domain" description="RNA polymerase sigma factor 70 region 4 type 2" evidence="8">
    <location>
        <begin position="177"/>
        <end position="222"/>
    </location>
</feature>
<evidence type="ECO:0000256" key="5">
    <source>
        <dbReference type="ARBA" id="ARBA00023163"/>
    </source>
</evidence>
<evidence type="ECO:0000313" key="9">
    <source>
        <dbReference type="EMBL" id="MBA8912417.1"/>
    </source>
</evidence>
<dbReference type="PANTHER" id="PTHR43133">
    <property type="entry name" value="RNA POLYMERASE ECF-TYPE SIGMA FACTO"/>
    <property type="match status" value="1"/>
</dbReference>
<dbReference type="InterPro" id="IPR039425">
    <property type="entry name" value="RNA_pol_sigma-70-like"/>
</dbReference>
<evidence type="ECO:0000256" key="3">
    <source>
        <dbReference type="ARBA" id="ARBA00023082"/>
    </source>
</evidence>
<protein>
    <recommendedName>
        <fullName evidence="6">RNA polymerase sigma factor</fullName>
    </recommendedName>
</protein>
<evidence type="ECO:0000256" key="6">
    <source>
        <dbReference type="RuleBase" id="RU000716"/>
    </source>
</evidence>
<dbReference type="PANTHER" id="PTHR43133:SF25">
    <property type="entry name" value="RNA POLYMERASE SIGMA FACTOR RFAY-RELATED"/>
    <property type="match status" value="1"/>
</dbReference>
<gene>
    <name evidence="9" type="ORF">HNR51_001485</name>
</gene>
<sequence length="237" mass="25709">MIDMLIAGGLGPVRSDRNREAGAAKLPLAVQKHLGAQLQTTYFEIGAWNAPQHLLDLTRALEGTLAVLAGERDTAFRKGLTAALPSLHVYAQSLAGSPARADDLVQETVLKAWANQGRFVPGTNLKAWLFTILRNHFYTELRKHRREVEDVDGVMAGRQVALAAQEHGSDLQVVMSHIAQLPAPQREALLLVGAQGMTYEAAAEVMGCQIGTVKSRVSRARSYLIERLGTPSTNVPI</sequence>
<dbReference type="GO" id="GO:0006352">
    <property type="term" value="P:DNA-templated transcription initiation"/>
    <property type="evidence" value="ECO:0007669"/>
    <property type="project" value="InterPro"/>
</dbReference>
<dbReference type="SUPFAM" id="SSF88946">
    <property type="entry name" value="Sigma2 domain of RNA polymerase sigma factors"/>
    <property type="match status" value="1"/>
</dbReference>
<dbReference type="PROSITE" id="PS01063">
    <property type="entry name" value="SIGMA70_ECF"/>
    <property type="match status" value="1"/>
</dbReference>
<dbReference type="EMBL" id="JACJIB010000002">
    <property type="protein sequence ID" value="MBA8912417.1"/>
    <property type="molecule type" value="Genomic_DNA"/>
</dbReference>
<evidence type="ECO:0000313" key="10">
    <source>
        <dbReference type="Proteomes" id="UP000543554"/>
    </source>
</evidence>
<keyword evidence="3 6" id="KW-0731">Sigma factor</keyword>
<organism evidence="9 10">
    <name type="scientific">Methylorubrum thiocyanatum</name>
    <dbReference type="NCBI Taxonomy" id="47958"/>
    <lineage>
        <taxon>Bacteria</taxon>
        <taxon>Pseudomonadati</taxon>
        <taxon>Pseudomonadota</taxon>
        <taxon>Alphaproteobacteria</taxon>
        <taxon>Hyphomicrobiales</taxon>
        <taxon>Methylobacteriaceae</taxon>
        <taxon>Methylorubrum</taxon>
    </lineage>
</organism>
<dbReference type="SUPFAM" id="SSF88659">
    <property type="entry name" value="Sigma3 and sigma4 domains of RNA polymerase sigma factors"/>
    <property type="match status" value="1"/>
</dbReference>
<name>A0AA40VA22_9HYPH</name>
<reference evidence="9 10" key="1">
    <citation type="submission" date="2020-08" db="EMBL/GenBank/DDBJ databases">
        <title>Genomic Encyclopedia of Type Strains, Phase IV (KMG-IV): sequencing the most valuable type-strain genomes for metagenomic binning, comparative biology and taxonomic classification.</title>
        <authorList>
            <person name="Goeker M."/>
        </authorList>
    </citation>
    <scope>NUCLEOTIDE SEQUENCE [LARGE SCALE GENOMIC DNA]</scope>
    <source>
        <strain evidence="9 10">DSM 11490</strain>
    </source>
</reference>
<dbReference type="InterPro" id="IPR013324">
    <property type="entry name" value="RNA_pol_sigma_r3/r4-like"/>
</dbReference>
<dbReference type="InterPro" id="IPR000838">
    <property type="entry name" value="RNA_pol_sigma70_ECF_CS"/>
</dbReference>
<dbReference type="Gene3D" id="1.10.10.10">
    <property type="entry name" value="Winged helix-like DNA-binding domain superfamily/Winged helix DNA-binding domain"/>
    <property type="match status" value="1"/>
</dbReference>
<evidence type="ECO:0000259" key="7">
    <source>
        <dbReference type="Pfam" id="PF04542"/>
    </source>
</evidence>
<dbReference type="InterPro" id="IPR013249">
    <property type="entry name" value="RNA_pol_sigma70_r4_t2"/>
</dbReference>
<comment type="caution">
    <text evidence="9">The sequence shown here is derived from an EMBL/GenBank/DDBJ whole genome shotgun (WGS) entry which is preliminary data.</text>
</comment>